<dbReference type="PROSITE" id="PS51670">
    <property type="entry name" value="SHKT"/>
    <property type="match status" value="1"/>
</dbReference>
<keyword evidence="5" id="KW-1185">Reference proteome</keyword>
<keyword evidence="2" id="KW-0732">Signal</keyword>
<dbReference type="InterPro" id="IPR003582">
    <property type="entry name" value="ShKT_dom"/>
</dbReference>
<dbReference type="EMBL" id="JAIWYP010000009">
    <property type="protein sequence ID" value="KAH3773345.1"/>
    <property type="molecule type" value="Genomic_DNA"/>
</dbReference>
<reference evidence="4" key="2">
    <citation type="submission" date="2020-11" db="EMBL/GenBank/DDBJ databases">
        <authorList>
            <person name="McCartney M.A."/>
            <person name="Auch B."/>
            <person name="Kono T."/>
            <person name="Mallez S."/>
            <person name="Becker A."/>
            <person name="Gohl D.M."/>
            <person name="Silverstein K.A.T."/>
            <person name="Koren S."/>
            <person name="Bechman K.B."/>
            <person name="Herman A."/>
            <person name="Abrahante J.E."/>
            <person name="Garbe J."/>
        </authorList>
    </citation>
    <scope>NUCLEOTIDE SEQUENCE</scope>
    <source>
        <strain evidence="4">Duluth1</strain>
        <tissue evidence="4">Whole animal</tissue>
    </source>
</reference>
<organism evidence="4 5">
    <name type="scientific">Dreissena polymorpha</name>
    <name type="common">Zebra mussel</name>
    <name type="synonym">Mytilus polymorpha</name>
    <dbReference type="NCBI Taxonomy" id="45954"/>
    <lineage>
        <taxon>Eukaryota</taxon>
        <taxon>Metazoa</taxon>
        <taxon>Spiralia</taxon>
        <taxon>Lophotrochozoa</taxon>
        <taxon>Mollusca</taxon>
        <taxon>Bivalvia</taxon>
        <taxon>Autobranchia</taxon>
        <taxon>Heteroconchia</taxon>
        <taxon>Euheterodonta</taxon>
        <taxon>Imparidentia</taxon>
        <taxon>Neoheterodontei</taxon>
        <taxon>Myida</taxon>
        <taxon>Dreissenoidea</taxon>
        <taxon>Dreissenidae</taxon>
        <taxon>Dreissena</taxon>
    </lineage>
</organism>
<evidence type="ECO:0000256" key="2">
    <source>
        <dbReference type="SAM" id="SignalP"/>
    </source>
</evidence>
<accession>A0A9D4IGL6</accession>
<feature type="signal peptide" evidence="2">
    <location>
        <begin position="1"/>
        <end position="20"/>
    </location>
</feature>
<reference evidence="4" key="1">
    <citation type="journal article" date="2019" name="bioRxiv">
        <title>The Genome of the Zebra Mussel, Dreissena polymorpha: A Resource for Invasive Species Research.</title>
        <authorList>
            <person name="McCartney M.A."/>
            <person name="Auch B."/>
            <person name="Kono T."/>
            <person name="Mallez S."/>
            <person name="Zhang Y."/>
            <person name="Obille A."/>
            <person name="Becker A."/>
            <person name="Abrahante J.E."/>
            <person name="Garbe J."/>
            <person name="Badalamenti J.P."/>
            <person name="Herman A."/>
            <person name="Mangelson H."/>
            <person name="Liachko I."/>
            <person name="Sullivan S."/>
            <person name="Sone E.D."/>
            <person name="Koren S."/>
            <person name="Silverstein K.A.T."/>
            <person name="Beckman K.B."/>
            <person name="Gohl D.M."/>
        </authorList>
    </citation>
    <scope>NUCLEOTIDE SEQUENCE</scope>
    <source>
        <strain evidence="4">Duluth1</strain>
        <tissue evidence="4">Whole animal</tissue>
    </source>
</reference>
<name>A0A9D4IGL6_DREPO</name>
<comment type="caution">
    <text evidence="1">Lacks conserved residue(s) required for the propagation of feature annotation.</text>
</comment>
<dbReference type="OrthoDB" id="6159032at2759"/>
<evidence type="ECO:0000259" key="3">
    <source>
        <dbReference type="PROSITE" id="PS51670"/>
    </source>
</evidence>
<dbReference type="Proteomes" id="UP000828390">
    <property type="component" value="Unassembled WGS sequence"/>
</dbReference>
<dbReference type="PANTHER" id="PTHR21724:SF109">
    <property type="entry name" value="SHKT DOMAIN-CONTAINING PROTEIN"/>
    <property type="match status" value="1"/>
</dbReference>
<evidence type="ECO:0000256" key="1">
    <source>
        <dbReference type="PROSITE-ProRule" id="PRU01005"/>
    </source>
</evidence>
<dbReference type="Pfam" id="PF01549">
    <property type="entry name" value="ShK"/>
    <property type="match status" value="3"/>
</dbReference>
<gene>
    <name evidence="4" type="ORF">DPMN_174704</name>
</gene>
<dbReference type="SMART" id="SM00254">
    <property type="entry name" value="ShKT"/>
    <property type="match status" value="3"/>
</dbReference>
<protein>
    <recommendedName>
        <fullName evidence="3">ShKT domain-containing protein</fullName>
    </recommendedName>
</protein>
<dbReference type="AlphaFoldDB" id="A0A9D4IGL6"/>
<evidence type="ECO:0000313" key="5">
    <source>
        <dbReference type="Proteomes" id="UP000828390"/>
    </source>
</evidence>
<dbReference type="PANTHER" id="PTHR21724">
    <property type="entry name" value="SHKT DOMAIN-CONTAINING PROTEIN"/>
    <property type="match status" value="1"/>
</dbReference>
<evidence type="ECO:0000313" key="4">
    <source>
        <dbReference type="EMBL" id="KAH3773345.1"/>
    </source>
</evidence>
<comment type="caution">
    <text evidence="4">The sequence shown here is derived from an EMBL/GenBank/DDBJ whole genome shotgun (WGS) entry which is preliminary data.</text>
</comment>
<feature type="chain" id="PRO_5038920437" description="ShKT domain-containing protein" evidence="2">
    <location>
        <begin position="21"/>
        <end position="342"/>
    </location>
</feature>
<proteinExistence type="predicted"/>
<feature type="domain" description="ShKT" evidence="3">
    <location>
        <begin position="300"/>
        <end position="340"/>
    </location>
</feature>
<sequence length="342" mass="36778">MTTGLIIVLYLTSLIPGVPGLPGATVFCKSCHSVDDPANCHVIEACHDGYCGMEVHTLNGVRTYKLSCKDHASCEHQLIGKRGPPHHGEGILECKQCCQSTGCEKHLCQDYHPETTHGPDTTHHHTTTKTPTTTAPPLTFVTSTHHPSTCVNLEGTDFRCADLDQFHFCSDVNSALNSIAKERCPLHCGFCGKTTSPTSASPCLNQETSDFHCADLDQFNFCSDVNSGLHSIAKEKCPLHCGFCGSHGVVAMTAKTTHLPTVIETAPTKVTSTLGNVDITVNMGTAFTLGVDRPGSGACVDIEDSHFQCSYWKSLGYCAPDTVPGYQVSLLQCRKTCDLCDV</sequence>